<accession>A0ABP8KPQ4</accession>
<keyword evidence="2" id="KW-1133">Transmembrane helix</keyword>
<evidence type="ECO:0000313" key="4">
    <source>
        <dbReference type="EMBL" id="GAA4412092.1"/>
    </source>
</evidence>
<keyword evidence="2" id="KW-0812">Transmembrane</keyword>
<dbReference type="CDD" id="cd08506">
    <property type="entry name" value="PBP2_clavulanate_OppA2"/>
    <property type="match status" value="1"/>
</dbReference>
<dbReference type="InterPro" id="IPR000914">
    <property type="entry name" value="SBP_5_dom"/>
</dbReference>
<feature type="compositionally biased region" description="Basic and acidic residues" evidence="1">
    <location>
        <begin position="1"/>
        <end position="10"/>
    </location>
</feature>
<feature type="domain" description="Solute-binding protein family 5" evidence="3">
    <location>
        <begin position="126"/>
        <end position="525"/>
    </location>
</feature>
<reference evidence="5" key="1">
    <citation type="journal article" date="2019" name="Int. J. Syst. Evol. Microbiol.">
        <title>The Global Catalogue of Microorganisms (GCM) 10K type strain sequencing project: providing services to taxonomists for standard genome sequencing and annotation.</title>
        <authorList>
            <consortium name="The Broad Institute Genomics Platform"/>
            <consortium name="The Broad Institute Genome Sequencing Center for Infectious Disease"/>
            <person name="Wu L."/>
            <person name="Ma J."/>
        </authorList>
    </citation>
    <scope>NUCLEOTIDE SEQUENCE [LARGE SCALE GENOMIC DNA]</scope>
    <source>
        <strain evidence="5">JCM 17809</strain>
    </source>
</reference>
<dbReference type="InterPro" id="IPR030678">
    <property type="entry name" value="Peptide/Ni-bd"/>
</dbReference>
<dbReference type="Gene3D" id="3.10.105.10">
    <property type="entry name" value="Dipeptide-binding Protein, Domain 3"/>
    <property type="match status" value="1"/>
</dbReference>
<dbReference type="PANTHER" id="PTHR30290">
    <property type="entry name" value="PERIPLASMIC BINDING COMPONENT OF ABC TRANSPORTER"/>
    <property type="match status" value="1"/>
</dbReference>
<comment type="caution">
    <text evidence="4">The sequence shown here is derived from an EMBL/GenBank/DDBJ whole genome shotgun (WGS) entry which is preliminary data.</text>
</comment>
<keyword evidence="5" id="KW-1185">Reference proteome</keyword>
<proteinExistence type="predicted"/>
<dbReference type="PANTHER" id="PTHR30290:SF83">
    <property type="entry name" value="ABC TRANSPORTER SUBSTRATE-BINDING PROTEIN"/>
    <property type="match status" value="1"/>
</dbReference>
<dbReference type="Proteomes" id="UP001500945">
    <property type="component" value="Unassembled WGS sequence"/>
</dbReference>
<sequence>MVDRLNRRPDPAATRAGRRSARRRRLPALVAVLLGAVLVVALVVAGVVALSGPAPADPEKATPTSAVGDRVDTDGGTLHALSLGPVVTWDPQRIASRDDMAFAGRVFARSLTAYAPNTDPDEQHRLVGDLATDTGTPSKDLRTWSFTLRDGVRWQDGSPVTCADVAYGISRTFATKDIAGGSTDALAVLAIPRRMDGTSTYPGPYATGEAAKKGQAAFDKAVACTGQTITFTLSAPLGDFNELVSQPAFGPVKESADRGAEGGYDVFSAGPYMLEGEWTPGSGGTFVRNPNWSRASDPVRRAHLDRIDYREGLDTQAVAQQVMADGDTGRLSVSLGSAPPAIQQNITAVQSLQERSVNPRTGVVDYLVPNTRSEVFKDEKLRQALAAATNRDAYVTAIGGATAADPALSLIPRSLPAAHDADPVGTGTRGDAARAKALLAEAKVTEPVTFTVAYRSNATSDKAMAALVAGWRLAGFDPKTRPITDDYFTAISDPKFAGEVDVFWSNWAPAWASASTILPPLFDSSINLTDAGPGRDYGYWADKELDARMAKVQAIPERAERERAWAEVDESLVAKGAYIGLAERRALYVSGSDVRNLSANTIAGGVIEFADIAVVR</sequence>
<dbReference type="Pfam" id="PF00496">
    <property type="entry name" value="SBP_bac_5"/>
    <property type="match status" value="1"/>
</dbReference>
<feature type="region of interest" description="Disordered" evidence="1">
    <location>
        <begin position="1"/>
        <end position="20"/>
    </location>
</feature>
<protein>
    <submittedName>
        <fullName evidence="4">ABC transporter substrate-binding protein</fullName>
    </submittedName>
</protein>
<dbReference type="EMBL" id="BAABGM010000024">
    <property type="protein sequence ID" value="GAA4412092.1"/>
    <property type="molecule type" value="Genomic_DNA"/>
</dbReference>
<name>A0ABP8KPQ4_9MICO</name>
<evidence type="ECO:0000259" key="3">
    <source>
        <dbReference type="Pfam" id="PF00496"/>
    </source>
</evidence>
<evidence type="ECO:0000256" key="2">
    <source>
        <dbReference type="SAM" id="Phobius"/>
    </source>
</evidence>
<gene>
    <name evidence="4" type="ORF">GCM10023168_33580</name>
</gene>
<dbReference type="Gene3D" id="3.40.190.10">
    <property type="entry name" value="Periplasmic binding protein-like II"/>
    <property type="match status" value="1"/>
</dbReference>
<dbReference type="SUPFAM" id="SSF53850">
    <property type="entry name" value="Periplasmic binding protein-like II"/>
    <property type="match status" value="1"/>
</dbReference>
<evidence type="ECO:0000313" key="5">
    <source>
        <dbReference type="Proteomes" id="UP001500945"/>
    </source>
</evidence>
<organism evidence="4 5">
    <name type="scientific">Fodinibacter luteus</name>
    <dbReference type="NCBI Taxonomy" id="552064"/>
    <lineage>
        <taxon>Bacteria</taxon>
        <taxon>Bacillati</taxon>
        <taxon>Actinomycetota</taxon>
        <taxon>Actinomycetes</taxon>
        <taxon>Micrococcales</taxon>
        <taxon>Intrasporangiaceae</taxon>
        <taxon>Fodinibacter (ex Wang et al. 2009)</taxon>
    </lineage>
</organism>
<evidence type="ECO:0000256" key="1">
    <source>
        <dbReference type="SAM" id="MobiDB-lite"/>
    </source>
</evidence>
<feature type="transmembrane region" description="Helical" evidence="2">
    <location>
        <begin position="28"/>
        <end position="50"/>
    </location>
</feature>
<dbReference type="InterPro" id="IPR039424">
    <property type="entry name" value="SBP_5"/>
</dbReference>
<keyword evidence="2" id="KW-0472">Membrane</keyword>
<dbReference type="PIRSF" id="PIRSF002741">
    <property type="entry name" value="MppA"/>
    <property type="match status" value="1"/>
</dbReference>